<dbReference type="Proteomes" id="UP001152795">
    <property type="component" value="Unassembled WGS sequence"/>
</dbReference>
<dbReference type="EMBL" id="CACRXK020005355">
    <property type="protein sequence ID" value="CAB4005918.1"/>
    <property type="molecule type" value="Genomic_DNA"/>
</dbReference>
<dbReference type="InterPro" id="IPR018247">
    <property type="entry name" value="EF_Hand_1_Ca_BS"/>
</dbReference>
<dbReference type="AlphaFoldDB" id="A0A6S7IW16"/>
<dbReference type="PROSITE" id="PS00018">
    <property type="entry name" value="EF_HAND_1"/>
    <property type="match status" value="1"/>
</dbReference>
<accession>A0A6S7IW16</accession>
<evidence type="ECO:0000313" key="2">
    <source>
        <dbReference type="Proteomes" id="UP001152795"/>
    </source>
</evidence>
<keyword evidence="1" id="KW-0472">Membrane</keyword>
<dbReference type="OrthoDB" id="6019912at2759"/>
<organism evidence="1 2">
    <name type="scientific">Paramuricea clavata</name>
    <name type="common">Red gorgonian</name>
    <name type="synonym">Violescent sea-whip</name>
    <dbReference type="NCBI Taxonomy" id="317549"/>
    <lineage>
        <taxon>Eukaryota</taxon>
        <taxon>Metazoa</taxon>
        <taxon>Cnidaria</taxon>
        <taxon>Anthozoa</taxon>
        <taxon>Octocorallia</taxon>
        <taxon>Malacalcyonacea</taxon>
        <taxon>Plexauridae</taxon>
        <taxon>Paramuricea</taxon>
    </lineage>
</organism>
<proteinExistence type="predicted"/>
<dbReference type="InterPro" id="IPR011992">
    <property type="entry name" value="EF-hand-dom_pair"/>
</dbReference>
<protein>
    <submittedName>
        <fullName evidence="1">Transmembrane prolyl 4-hydroxylase-like</fullName>
    </submittedName>
</protein>
<feature type="non-terminal residue" evidence="1">
    <location>
        <position position="1"/>
    </location>
</feature>
<keyword evidence="1" id="KW-0812">Transmembrane</keyword>
<keyword evidence="2" id="KW-1185">Reference proteome</keyword>
<dbReference type="GO" id="GO:0005509">
    <property type="term" value="F:calcium ion binding"/>
    <property type="evidence" value="ECO:0007669"/>
    <property type="project" value="InterPro"/>
</dbReference>
<dbReference type="SUPFAM" id="SSF47473">
    <property type="entry name" value="EF-hand"/>
    <property type="match status" value="1"/>
</dbReference>
<comment type="caution">
    <text evidence="1">The sequence shown here is derived from an EMBL/GenBank/DDBJ whole genome shotgun (WGS) entry which is preliminary data.</text>
</comment>
<name>A0A6S7IW16_PARCT</name>
<dbReference type="Gene3D" id="1.10.238.10">
    <property type="entry name" value="EF-hand"/>
    <property type="match status" value="1"/>
</dbReference>
<dbReference type="InterPro" id="IPR002048">
    <property type="entry name" value="EF_hand_dom"/>
</dbReference>
<evidence type="ECO:0000313" key="1">
    <source>
        <dbReference type="EMBL" id="CAB4005918.1"/>
    </source>
</evidence>
<dbReference type="PROSITE" id="PS50222">
    <property type="entry name" value="EF_HAND_2"/>
    <property type="match status" value="1"/>
</dbReference>
<gene>
    <name evidence="1" type="ORF">PACLA_8A026665</name>
</gene>
<sequence>MATTDEEIEGWIPNVGSHKKIQLFESKENIVKTLSRNPPIFEIEDFFTPEECELVIDLAKAKGMKKIPAFKGVETMFKDEIHETFKMWNLNGDEFVDANEVSYVYGKAGIFVSDQDILDMFKDTKADNDGDGKLDENEFENIDRESTEQFFDKHMADSKSSNLENVFTQQTWLWHDEDELL</sequence>
<reference evidence="1" key="1">
    <citation type="submission" date="2020-04" db="EMBL/GenBank/DDBJ databases">
        <authorList>
            <person name="Alioto T."/>
            <person name="Alioto T."/>
            <person name="Gomez Garrido J."/>
        </authorList>
    </citation>
    <scope>NUCLEOTIDE SEQUENCE</scope>
    <source>
        <strain evidence="1">A484AB</strain>
    </source>
</reference>